<proteinExistence type="predicted"/>
<dbReference type="PANTHER" id="PTHR10098">
    <property type="entry name" value="RAPSYN-RELATED"/>
    <property type="match status" value="1"/>
</dbReference>
<dbReference type="Proteomes" id="UP000005631">
    <property type="component" value="Chromosome"/>
</dbReference>
<keyword evidence="2" id="KW-0812">Transmembrane</keyword>
<evidence type="ECO:0000256" key="1">
    <source>
        <dbReference type="PROSITE-ProRule" id="PRU00339"/>
    </source>
</evidence>
<keyword evidence="2" id="KW-1133">Transmembrane helix</keyword>
<dbReference type="eggNOG" id="COG0457">
    <property type="taxonomic scope" value="Bacteria"/>
</dbReference>
<feature type="repeat" description="TPR" evidence="1">
    <location>
        <begin position="328"/>
        <end position="361"/>
    </location>
</feature>
<dbReference type="EMBL" id="CP003156">
    <property type="protein sequence ID" value="AEV32334.1"/>
    <property type="molecule type" value="Genomic_DNA"/>
</dbReference>
<dbReference type="SMART" id="SM00028">
    <property type="entry name" value="TPR"/>
    <property type="match status" value="4"/>
</dbReference>
<dbReference type="InterPro" id="IPR011990">
    <property type="entry name" value="TPR-like_helical_dom_sf"/>
</dbReference>
<dbReference type="Gene3D" id="1.25.40.10">
    <property type="entry name" value="Tetratricopeptide repeat domain"/>
    <property type="match status" value="2"/>
</dbReference>
<keyword evidence="1" id="KW-0802">TPR repeat</keyword>
<sequence length="526" mass="59116">MKKIIVTTILLTSSLVYGFQSIEELKVNMGAAKTPDEKGQLATSISYSYSKVMPDSGIVYGERALLWAEETQNTFEAARANSAIGINYMSKAVYPLALEFQTKALKQFMDMDSLKHAAGTESNISLIFMKKANYKLAMKHAINALKGYEKLGIKHRQGVVLENIGTLFFRQGEFEKTKEYYDRALKLYIQESDLAGIARNRGNIGMMLSKMGQYAESSEAQFEALSINRRMRNQQSVAINLANIGMVESRRGNYEKALVYYDSAQAMNIALGAEFNVITTQGNIGGIYMEMSKRPDGKFDAVTLNKGISALEKSIEKCLALSIGDPAINFYKDLGEAYALKGDYEKALEIFKAREILKDSIHSASNKISLESMAAAHDLTMINRDLQLKERELKIKDLELNESQQRVVLFVMGFIILVLMGLVSIFLLRKARLRNKKLKEINELYAGRIEEQLASLKKHATVLDEITYMQAHHVREPVATILGMVEHFNLKDPHDPMNIFIIENLSKVAGKLDVAVREVINKKEEV</sequence>
<dbReference type="RefSeq" id="WP_014201690.1">
    <property type="nucleotide sequence ID" value="NC_016599.1"/>
</dbReference>
<reference evidence="3 4" key="1">
    <citation type="journal article" date="2012" name="Stand. Genomic Sci.">
        <title>Genome sequence of the orange-pigmented seawater bacterium Owenweeksia hongkongensis type strain (UST20020801(T)).</title>
        <authorList>
            <person name="Riedel T."/>
            <person name="Held B."/>
            <person name="Nolan M."/>
            <person name="Lucas S."/>
            <person name="Lapidus A."/>
            <person name="Tice H."/>
            <person name="Del Rio T.G."/>
            <person name="Cheng J.F."/>
            <person name="Han C."/>
            <person name="Tapia R."/>
            <person name="Goodwin L.A."/>
            <person name="Pitluck S."/>
            <person name="Liolios K."/>
            <person name="Mavromatis K."/>
            <person name="Pagani I."/>
            <person name="Ivanova N."/>
            <person name="Mikhailova N."/>
            <person name="Pati A."/>
            <person name="Chen A."/>
            <person name="Palaniappan K."/>
            <person name="Rohde M."/>
            <person name="Tindall B.J."/>
            <person name="Detter J.C."/>
            <person name="Goker M."/>
            <person name="Woyke T."/>
            <person name="Bristow J."/>
            <person name="Eisen J.A."/>
            <person name="Markowitz V."/>
            <person name="Hugenholtz P."/>
            <person name="Klenk H.P."/>
            <person name="Kyrpides N.C."/>
        </authorList>
    </citation>
    <scope>NUCLEOTIDE SEQUENCE</scope>
    <source>
        <strain evidence="4">DSM 17368 / JCM 12287 / NRRL B-23963</strain>
    </source>
</reference>
<evidence type="ECO:0000313" key="4">
    <source>
        <dbReference type="Proteomes" id="UP000005631"/>
    </source>
</evidence>
<dbReference type="KEGG" id="oho:Oweho_1335"/>
<evidence type="ECO:0000313" key="3">
    <source>
        <dbReference type="EMBL" id="AEV32334.1"/>
    </source>
</evidence>
<keyword evidence="4" id="KW-1185">Reference proteome</keyword>
<gene>
    <name evidence="3" type="ordered locus">Oweho_1335</name>
</gene>
<dbReference type="HOGENOM" id="CLU_517623_0_0_10"/>
<protein>
    <submittedName>
        <fullName evidence="3">Tfp pilus assembly protein PilF</fullName>
    </submittedName>
</protein>
<feature type="transmembrane region" description="Helical" evidence="2">
    <location>
        <begin position="407"/>
        <end position="428"/>
    </location>
</feature>
<dbReference type="PROSITE" id="PS50005">
    <property type="entry name" value="TPR"/>
    <property type="match status" value="2"/>
</dbReference>
<organism evidence="3 4">
    <name type="scientific">Owenweeksia hongkongensis (strain DSM 17368 / CIP 108786 / JCM 12287 / NRRL B-23963 / UST20020801)</name>
    <dbReference type="NCBI Taxonomy" id="926562"/>
    <lineage>
        <taxon>Bacteria</taxon>
        <taxon>Pseudomonadati</taxon>
        <taxon>Bacteroidota</taxon>
        <taxon>Flavobacteriia</taxon>
        <taxon>Flavobacteriales</taxon>
        <taxon>Owenweeksiaceae</taxon>
        <taxon>Owenweeksia</taxon>
    </lineage>
</organism>
<dbReference type="AlphaFoldDB" id="G8R7I1"/>
<dbReference type="Pfam" id="PF13424">
    <property type="entry name" value="TPR_12"/>
    <property type="match status" value="1"/>
</dbReference>
<accession>G8R7I1</accession>
<dbReference type="SUPFAM" id="SSF48452">
    <property type="entry name" value="TPR-like"/>
    <property type="match status" value="2"/>
</dbReference>
<name>G8R7I1_OWEHD</name>
<dbReference type="STRING" id="926562.Oweho_1335"/>
<dbReference type="InterPro" id="IPR019734">
    <property type="entry name" value="TPR_rpt"/>
</dbReference>
<keyword evidence="2" id="KW-0472">Membrane</keyword>
<dbReference type="OrthoDB" id="9810447at2"/>
<feature type="repeat" description="TPR" evidence="1">
    <location>
        <begin position="158"/>
        <end position="191"/>
    </location>
</feature>
<evidence type="ECO:0000256" key="2">
    <source>
        <dbReference type="SAM" id="Phobius"/>
    </source>
</evidence>